<evidence type="ECO:0000256" key="5">
    <source>
        <dbReference type="ARBA" id="ARBA00023242"/>
    </source>
</evidence>
<dbReference type="PANTHER" id="PTHR33057">
    <property type="entry name" value="TRANSCRIPTION REPRESSOR OFP7-RELATED"/>
    <property type="match status" value="1"/>
</dbReference>
<evidence type="ECO:0000256" key="3">
    <source>
        <dbReference type="ARBA" id="ARBA00023015"/>
    </source>
</evidence>
<evidence type="ECO:0000256" key="2">
    <source>
        <dbReference type="ARBA" id="ARBA00022491"/>
    </source>
</evidence>
<dbReference type="NCBIfam" id="TIGR01568">
    <property type="entry name" value="A_thal_3678"/>
    <property type="match status" value="1"/>
</dbReference>
<evidence type="ECO:0000256" key="6">
    <source>
        <dbReference type="RuleBase" id="RU367028"/>
    </source>
</evidence>
<reference evidence="8" key="1">
    <citation type="submission" date="2022-08" db="EMBL/GenBank/DDBJ databases">
        <authorList>
            <person name="Marques A."/>
        </authorList>
    </citation>
    <scope>NUCLEOTIDE SEQUENCE</scope>
    <source>
        <strain evidence="8">RhyPub2mFocal</strain>
        <tissue evidence="8">Leaves</tissue>
    </source>
</reference>
<dbReference type="InterPro" id="IPR038933">
    <property type="entry name" value="Ovate"/>
</dbReference>
<name>A0AAV8C7M0_9POAL</name>
<dbReference type="Pfam" id="PF04844">
    <property type="entry name" value="Ovate"/>
    <property type="match status" value="1"/>
</dbReference>
<evidence type="ECO:0000313" key="9">
    <source>
        <dbReference type="Proteomes" id="UP001140206"/>
    </source>
</evidence>
<dbReference type="InterPro" id="IPR025830">
    <property type="entry name" value="DNA_bnd_dom_ovate"/>
</dbReference>
<feature type="domain" description="OVATE" evidence="7">
    <location>
        <begin position="263"/>
        <end position="322"/>
    </location>
</feature>
<protein>
    <recommendedName>
        <fullName evidence="6">Transcription repressor</fullName>
    </recommendedName>
    <alternativeName>
        <fullName evidence="6">Ovate family protein</fullName>
    </alternativeName>
</protein>
<evidence type="ECO:0000259" key="7">
    <source>
        <dbReference type="PROSITE" id="PS51754"/>
    </source>
</evidence>
<dbReference type="AlphaFoldDB" id="A0AAV8C7M0"/>
<gene>
    <name evidence="8" type="ORF">LUZ62_085455</name>
</gene>
<dbReference type="GO" id="GO:0045892">
    <property type="term" value="P:negative regulation of DNA-templated transcription"/>
    <property type="evidence" value="ECO:0007669"/>
    <property type="project" value="UniProtKB-UniRule"/>
</dbReference>
<comment type="subcellular location">
    <subcellularLocation>
        <location evidence="1 6">Nucleus</location>
    </subcellularLocation>
</comment>
<keyword evidence="2 6" id="KW-0678">Repressor</keyword>
<dbReference type="PROSITE" id="PS51754">
    <property type="entry name" value="OVATE"/>
    <property type="match status" value="1"/>
</dbReference>
<dbReference type="Proteomes" id="UP001140206">
    <property type="component" value="Chromosome 5"/>
</dbReference>
<evidence type="ECO:0000313" key="8">
    <source>
        <dbReference type="EMBL" id="KAJ4751050.1"/>
    </source>
</evidence>
<dbReference type="PANTHER" id="PTHR33057:SF82">
    <property type="entry name" value="TRANSCRIPTION REPRESSOR OFP5"/>
    <property type="match status" value="1"/>
</dbReference>
<dbReference type="GO" id="GO:0003677">
    <property type="term" value="F:DNA binding"/>
    <property type="evidence" value="ECO:0007669"/>
    <property type="project" value="InterPro"/>
</dbReference>
<proteinExistence type="predicted"/>
<dbReference type="InterPro" id="IPR006458">
    <property type="entry name" value="Ovate_C"/>
</dbReference>
<dbReference type="Pfam" id="PF13724">
    <property type="entry name" value="DNA_binding_2"/>
    <property type="match status" value="1"/>
</dbReference>
<dbReference type="GO" id="GO:0005634">
    <property type="term" value="C:nucleus"/>
    <property type="evidence" value="ECO:0007669"/>
    <property type="project" value="UniProtKB-SubCell"/>
</dbReference>
<evidence type="ECO:0000256" key="1">
    <source>
        <dbReference type="ARBA" id="ARBA00004123"/>
    </source>
</evidence>
<keyword evidence="9" id="KW-1185">Reference proteome</keyword>
<sequence length="330" mass="38551">MGKYKFRLSDMVPNAWFYKLRDMGHKRRRNQNYLLREDLACCRTSRLSRKSFTSPPSPPKQSFVPHRSSYYYSNTMLEARENLSSPVHLTKRRDVDIPLDSPRKSKRRSHRRHLKVLINSPSPKRISTSSLIQCNCSHDKVKFEKSPTKNHETRVFDSEEGVSVTDYTVRTGKKCSSPKFQKNDNSSKVIELALSPVRTRLDRAFKDNDNSFYTINKRPQLKTKRASQAVHRIRTRVISPRVATKSATKGKKMNQDLKDSLAVMKFSSDPQRDFMESMIEMIIANNMRSSRDLEDLLACYLSLNSDYYHSVIVKVFKEVWFDLNKLRIIE</sequence>
<comment type="caution">
    <text evidence="8">The sequence shown here is derived from an EMBL/GenBank/DDBJ whole genome shotgun (WGS) entry which is preliminary data.</text>
</comment>
<dbReference type="EMBL" id="JAMFTS010000005">
    <property type="protein sequence ID" value="KAJ4751050.1"/>
    <property type="molecule type" value="Genomic_DNA"/>
</dbReference>
<keyword evidence="4 6" id="KW-0804">Transcription</keyword>
<organism evidence="8 9">
    <name type="scientific">Rhynchospora pubera</name>
    <dbReference type="NCBI Taxonomy" id="906938"/>
    <lineage>
        <taxon>Eukaryota</taxon>
        <taxon>Viridiplantae</taxon>
        <taxon>Streptophyta</taxon>
        <taxon>Embryophyta</taxon>
        <taxon>Tracheophyta</taxon>
        <taxon>Spermatophyta</taxon>
        <taxon>Magnoliopsida</taxon>
        <taxon>Liliopsida</taxon>
        <taxon>Poales</taxon>
        <taxon>Cyperaceae</taxon>
        <taxon>Cyperoideae</taxon>
        <taxon>Rhynchosporeae</taxon>
        <taxon>Rhynchospora</taxon>
    </lineage>
</organism>
<evidence type="ECO:0000256" key="4">
    <source>
        <dbReference type="ARBA" id="ARBA00023163"/>
    </source>
</evidence>
<keyword evidence="5 6" id="KW-0539">Nucleus</keyword>
<comment type="function">
    <text evidence="6">Transcriptional repressor that regulates multiple aspects of plant growth and development.</text>
</comment>
<keyword evidence="3 6" id="KW-0805">Transcription regulation</keyword>
<accession>A0AAV8C7M0</accession>